<gene>
    <name evidence="2" type="ORF">CROQUDRAFT_712390</name>
</gene>
<feature type="region of interest" description="Disordered" evidence="1">
    <location>
        <begin position="82"/>
        <end position="106"/>
    </location>
</feature>
<proteinExistence type="predicted"/>
<feature type="compositionally biased region" description="Acidic residues" evidence="1">
    <location>
        <begin position="274"/>
        <end position="303"/>
    </location>
</feature>
<keyword evidence="3" id="KW-1185">Reference proteome</keyword>
<organism evidence="2 3">
    <name type="scientific">Cronartium quercuum f. sp. fusiforme G11</name>
    <dbReference type="NCBI Taxonomy" id="708437"/>
    <lineage>
        <taxon>Eukaryota</taxon>
        <taxon>Fungi</taxon>
        <taxon>Dikarya</taxon>
        <taxon>Basidiomycota</taxon>
        <taxon>Pucciniomycotina</taxon>
        <taxon>Pucciniomycetes</taxon>
        <taxon>Pucciniales</taxon>
        <taxon>Coleosporiaceae</taxon>
        <taxon>Cronartium</taxon>
    </lineage>
</organism>
<dbReference type="Proteomes" id="UP000886653">
    <property type="component" value="Unassembled WGS sequence"/>
</dbReference>
<feature type="compositionally biased region" description="Polar residues" evidence="1">
    <location>
        <begin position="84"/>
        <end position="98"/>
    </location>
</feature>
<feature type="region of interest" description="Disordered" evidence="1">
    <location>
        <begin position="273"/>
        <end position="333"/>
    </location>
</feature>
<dbReference type="EMBL" id="MU167208">
    <property type="protein sequence ID" value="KAG0152600.1"/>
    <property type="molecule type" value="Genomic_DNA"/>
</dbReference>
<feature type="compositionally biased region" description="Low complexity" evidence="1">
    <location>
        <begin position="161"/>
        <end position="177"/>
    </location>
</feature>
<reference evidence="2" key="1">
    <citation type="submission" date="2013-11" db="EMBL/GenBank/DDBJ databases">
        <title>Genome sequence of the fusiform rust pathogen reveals effectors for host alternation and coevolution with pine.</title>
        <authorList>
            <consortium name="DOE Joint Genome Institute"/>
            <person name="Smith K."/>
            <person name="Pendleton A."/>
            <person name="Kubisiak T."/>
            <person name="Anderson C."/>
            <person name="Salamov A."/>
            <person name="Aerts A."/>
            <person name="Riley R."/>
            <person name="Clum A."/>
            <person name="Lindquist E."/>
            <person name="Ence D."/>
            <person name="Campbell M."/>
            <person name="Kronenberg Z."/>
            <person name="Feau N."/>
            <person name="Dhillon B."/>
            <person name="Hamelin R."/>
            <person name="Burleigh J."/>
            <person name="Smith J."/>
            <person name="Yandell M."/>
            <person name="Nelson C."/>
            <person name="Grigoriev I."/>
            <person name="Davis J."/>
        </authorList>
    </citation>
    <scope>NUCLEOTIDE SEQUENCE</scope>
    <source>
        <strain evidence="2">G11</strain>
    </source>
</reference>
<evidence type="ECO:0000313" key="2">
    <source>
        <dbReference type="EMBL" id="KAG0152600.1"/>
    </source>
</evidence>
<evidence type="ECO:0000313" key="3">
    <source>
        <dbReference type="Proteomes" id="UP000886653"/>
    </source>
</evidence>
<comment type="caution">
    <text evidence="2">The sequence shown here is derived from an EMBL/GenBank/DDBJ whole genome shotgun (WGS) entry which is preliminary data.</text>
</comment>
<accession>A0A9P6P077</accession>
<feature type="region of interest" description="Disordered" evidence="1">
    <location>
        <begin position="155"/>
        <end position="177"/>
    </location>
</feature>
<name>A0A9P6P077_9BASI</name>
<evidence type="ECO:0000256" key="1">
    <source>
        <dbReference type="SAM" id="MobiDB-lite"/>
    </source>
</evidence>
<protein>
    <submittedName>
        <fullName evidence="2">Uncharacterized protein</fullName>
    </submittedName>
</protein>
<dbReference type="OrthoDB" id="2501357at2759"/>
<sequence>MSNSFLNPNTFRKCPRSPCKVSFLPIHDSLHQASCKYHRCLTIGCKFRGTPNEVTQHLSICFNHYQIGNELVPSTDPISEMETETQTISTSPTKLTDISSNSSSSSALPRLPVHLSSCLPKKRKYLSSLKPTRTLSLNPLLNPYDPNSNRIFALTNQNDQTTKNRSSSTSSPLTTTTTNTLFSPIKNQNYLKENHNFDQILSVGNNLRRQLALAVDDLERLHNLVKHDKKIKNSLYDNKKLRSEVFRACDRLDSFRKVLDSSAEVFCEDVRIDVEEEGLEEEEDEDEDEEDEDEDGSDDDEESTILGPPHRPSPSSSSQLLEEDSMTTSELSQLVRTRLSRSNNAITNHQDIFSNNEDHNNRKVTDFVKSLVNTTWDPSEDIKDIPSKCNLLNLFKSVAEIREKKRKRFEALDNTEEDGLSSDF</sequence>
<dbReference type="AlphaFoldDB" id="A0A9P6P077"/>